<feature type="transmembrane region" description="Helical" evidence="8">
    <location>
        <begin position="396"/>
        <end position="416"/>
    </location>
</feature>
<evidence type="ECO:0000313" key="11">
    <source>
        <dbReference type="Proteomes" id="UP000552560"/>
    </source>
</evidence>
<keyword evidence="6 8" id="KW-1133">Transmembrane helix</keyword>
<evidence type="ECO:0000256" key="7">
    <source>
        <dbReference type="ARBA" id="ARBA00023136"/>
    </source>
</evidence>
<dbReference type="PANTHER" id="PTHR42718:SF9">
    <property type="entry name" value="MAJOR FACILITATOR SUPERFAMILY MULTIDRUG TRANSPORTER MFSC"/>
    <property type="match status" value="1"/>
</dbReference>
<keyword evidence="4" id="KW-1003">Cell membrane</keyword>
<dbReference type="GO" id="GO:0022857">
    <property type="term" value="F:transmembrane transporter activity"/>
    <property type="evidence" value="ECO:0007669"/>
    <property type="project" value="InterPro"/>
</dbReference>
<comment type="similarity">
    <text evidence="2">Belongs to the major facilitator superfamily. EmrB family.</text>
</comment>
<dbReference type="CDD" id="cd17321">
    <property type="entry name" value="MFS_MMR_MDR_like"/>
    <property type="match status" value="1"/>
</dbReference>
<dbReference type="AlphaFoldDB" id="A0A7Y0ZZE3"/>
<feature type="transmembrane region" description="Helical" evidence="8">
    <location>
        <begin position="268"/>
        <end position="294"/>
    </location>
</feature>
<evidence type="ECO:0000256" key="1">
    <source>
        <dbReference type="ARBA" id="ARBA00004651"/>
    </source>
</evidence>
<dbReference type="Gene3D" id="1.20.1720.10">
    <property type="entry name" value="Multidrug resistance protein D"/>
    <property type="match status" value="1"/>
</dbReference>
<keyword evidence="7 8" id="KW-0472">Membrane</keyword>
<feature type="transmembrane region" description="Helical" evidence="8">
    <location>
        <begin position="204"/>
        <end position="224"/>
    </location>
</feature>
<dbReference type="InterPro" id="IPR036259">
    <property type="entry name" value="MFS_trans_sf"/>
</dbReference>
<dbReference type="RefSeq" id="WP_057005752.1">
    <property type="nucleotide sequence ID" value="NZ_CP149793.1"/>
</dbReference>
<dbReference type="Gene3D" id="1.20.1250.20">
    <property type="entry name" value="MFS general substrate transporter like domains"/>
    <property type="match status" value="1"/>
</dbReference>
<sequence>MPASLHVSPRLVLLATCLGFFVVLMDVSVVNVALQALHLGIKADITDLQWLVNAYALVFASLLLLAGTLGDRLGAKRVFMLGYGVFSLASLGCGFASSVASLIGWRLIQGLGAALMVPTSLSLLREVFHAESARNRAVGWWGAGGGIALAAGPVIGGLFITAFGWRSLFLINAPIGLIGLWLTARHAPTSPVQPDRSLDMPGQIVAMLTLASFTFALTQASQLGWSNPEILGAVLACVLLGAAFLWIQTHTAQPMLPLTLFRDRQLCSATLIGLLANLVFYGVVFAMSLFFQTIEHFSPIHAGVAFLPMMATLMAMNILAGRLIGQIEHRTLATGGLLLSALGYLLMAPALATHAYGWSVVPMLLAGSGIALTIPTITSATLAVVPSNQAGVASALLNAARQVGGIIGVAVFGFMISDNAEQQFLRGLDHALMISALLLLLASGVAFTGLRPTQAMAFALPQSPREQ</sequence>
<dbReference type="Pfam" id="PF07690">
    <property type="entry name" value="MFS_1"/>
    <property type="match status" value="1"/>
</dbReference>
<reference evidence="10 11" key="1">
    <citation type="journal article" date="2020" name="Front. Microbiol.">
        <title>Genetic Organization of the aprX-lipA2 Operon Affects the Proteolytic Potential of Pseudomonas Species in Milk.</title>
        <authorList>
            <person name="Maier C."/>
            <person name="Huptas C."/>
            <person name="von Neubeck M."/>
            <person name="Scherer S."/>
            <person name="Wenning M."/>
            <person name="Lucking G."/>
        </authorList>
    </citation>
    <scope>NUCLEOTIDE SEQUENCE [LARGE SCALE GENOMIC DNA]</scope>
    <source>
        <strain evidence="10 11">WS 4671</strain>
    </source>
</reference>
<feature type="transmembrane region" description="Helical" evidence="8">
    <location>
        <begin position="137"/>
        <end position="159"/>
    </location>
</feature>
<dbReference type="InterPro" id="IPR020846">
    <property type="entry name" value="MFS_dom"/>
</dbReference>
<dbReference type="InterPro" id="IPR011701">
    <property type="entry name" value="MFS"/>
</dbReference>
<dbReference type="PROSITE" id="PS50850">
    <property type="entry name" value="MFS"/>
    <property type="match status" value="1"/>
</dbReference>
<dbReference type="NCBIfam" id="TIGR00711">
    <property type="entry name" value="efflux_EmrB"/>
    <property type="match status" value="1"/>
</dbReference>
<feature type="transmembrane region" description="Helical" evidence="8">
    <location>
        <begin position="364"/>
        <end position="384"/>
    </location>
</feature>
<comment type="subcellular location">
    <subcellularLocation>
        <location evidence="1">Cell membrane</location>
        <topology evidence="1">Multi-pass membrane protein</topology>
    </subcellularLocation>
</comment>
<evidence type="ECO:0000256" key="4">
    <source>
        <dbReference type="ARBA" id="ARBA00022475"/>
    </source>
</evidence>
<evidence type="ECO:0000256" key="6">
    <source>
        <dbReference type="ARBA" id="ARBA00022989"/>
    </source>
</evidence>
<dbReference type="InterPro" id="IPR004638">
    <property type="entry name" value="EmrB-like"/>
</dbReference>
<feature type="transmembrane region" description="Helical" evidence="8">
    <location>
        <begin position="431"/>
        <end position="450"/>
    </location>
</feature>
<protein>
    <submittedName>
        <fullName evidence="10">MFS transporter</fullName>
    </submittedName>
</protein>
<feature type="transmembrane region" description="Helical" evidence="8">
    <location>
        <begin position="103"/>
        <end position="125"/>
    </location>
</feature>
<evidence type="ECO:0000259" key="9">
    <source>
        <dbReference type="PROSITE" id="PS50850"/>
    </source>
</evidence>
<evidence type="ECO:0000256" key="3">
    <source>
        <dbReference type="ARBA" id="ARBA00022448"/>
    </source>
</evidence>
<feature type="transmembrane region" description="Helical" evidence="8">
    <location>
        <begin position="78"/>
        <end position="97"/>
    </location>
</feature>
<name>A0A7Y0ZZE3_PSEVE</name>
<keyword evidence="3" id="KW-0813">Transport</keyword>
<dbReference type="EMBL" id="JAAQWE010000047">
    <property type="protein sequence ID" value="NMY00805.1"/>
    <property type="molecule type" value="Genomic_DNA"/>
</dbReference>
<gene>
    <name evidence="10" type="ORF">HBO43_29960</name>
</gene>
<feature type="transmembrane region" description="Helical" evidence="8">
    <location>
        <begin position="230"/>
        <end position="247"/>
    </location>
</feature>
<proteinExistence type="inferred from homology"/>
<evidence type="ECO:0000256" key="8">
    <source>
        <dbReference type="SAM" id="Phobius"/>
    </source>
</evidence>
<comment type="caution">
    <text evidence="10">The sequence shown here is derived from an EMBL/GenBank/DDBJ whole genome shotgun (WGS) entry which is preliminary data.</text>
</comment>
<feature type="transmembrane region" description="Helical" evidence="8">
    <location>
        <begin position="332"/>
        <end position="352"/>
    </location>
</feature>
<feature type="transmembrane region" description="Helical" evidence="8">
    <location>
        <begin position="48"/>
        <end position="66"/>
    </location>
</feature>
<keyword evidence="5 8" id="KW-0812">Transmembrane</keyword>
<feature type="transmembrane region" description="Helical" evidence="8">
    <location>
        <begin position="300"/>
        <end position="320"/>
    </location>
</feature>
<dbReference type="GO" id="GO:0005886">
    <property type="term" value="C:plasma membrane"/>
    <property type="evidence" value="ECO:0007669"/>
    <property type="project" value="UniProtKB-SubCell"/>
</dbReference>
<dbReference type="PANTHER" id="PTHR42718">
    <property type="entry name" value="MAJOR FACILITATOR SUPERFAMILY MULTIDRUG TRANSPORTER MFSC"/>
    <property type="match status" value="1"/>
</dbReference>
<feature type="transmembrane region" description="Helical" evidence="8">
    <location>
        <begin position="165"/>
        <end position="184"/>
    </location>
</feature>
<evidence type="ECO:0000313" key="10">
    <source>
        <dbReference type="EMBL" id="NMY00805.1"/>
    </source>
</evidence>
<organism evidence="10 11">
    <name type="scientific">Pseudomonas veronii</name>
    <dbReference type="NCBI Taxonomy" id="76761"/>
    <lineage>
        <taxon>Bacteria</taxon>
        <taxon>Pseudomonadati</taxon>
        <taxon>Pseudomonadota</taxon>
        <taxon>Gammaproteobacteria</taxon>
        <taxon>Pseudomonadales</taxon>
        <taxon>Pseudomonadaceae</taxon>
        <taxon>Pseudomonas</taxon>
    </lineage>
</organism>
<dbReference type="Proteomes" id="UP000552560">
    <property type="component" value="Unassembled WGS sequence"/>
</dbReference>
<dbReference type="OrthoDB" id="2412976at2"/>
<feature type="domain" description="Major facilitator superfamily (MFS) profile" evidence="9">
    <location>
        <begin position="12"/>
        <end position="454"/>
    </location>
</feature>
<evidence type="ECO:0000256" key="2">
    <source>
        <dbReference type="ARBA" id="ARBA00008537"/>
    </source>
</evidence>
<dbReference type="SUPFAM" id="SSF103473">
    <property type="entry name" value="MFS general substrate transporter"/>
    <property type="match status" value="1"/>
</dbReference>
<accession>A0A7Y0ZZE3</accession>
<evidence type="ECO:0000256" key="5">
    <source>
        <dbReference type="ARBA" id="ARBA00022692"/>
    </source>
</evidence>